<dbReference type="InterPro" id="IPR001647">
    <property type="entry name" value="HTH_TetR"/>
</dbReference>
<sequence length="194" mass="20508">MLTVIVKEPQMAGEVRGKMVEGAALLLAKQGLQATSFSEVLKATGAPRGSIYHHFPEGKDQLVDAALELVAGRMLAGLGELDGRGAVEITRYVIGAWRFVLDRSRLRAGCAVLAVTVAADSEPLLDRAAAIFRAWRARLTELYAAAGVEPAAAARFATSVIAATEGAVVLCRAERSLEPLELVGEELLERAAGL</sequence>
<evidence type="ECO:0000259" key="5">
    <source>
        <dbReference type="PROSITE" id="PS50977"/>
    </source>
</evidence>
<feature type="domain" description="HTH tetR-type" evidence="5">
    <location>
        <begin position="13"/>
        <end position="73"/>
    </location>
</feature>
<keyword evidence="2 4" id="KW-0238">DNA-binding</keyword>
<name>A0ABP5T911_9ACTN</name>
<dbReference type="PANTHER" id="PTHR47506:SF3">
    <property type="entry name" value="HTH-TYPE TRANSCRIPTIONAL REGULATOR LMRA"/>
    <property type="match status" value="1"/>
</dbReference>
<evidence type="ECO:0000256" key="4">
    <source>
        <dbReference type="PROSITE-ProRule" id="PRU00335"/>
    </source>
</evidence>
<dbReference type="PROSITE" id="PS50977">
    <property type="entry name" value="HTH_TETR_2"/>
    <property type="match status" value="1"/>
</dbReference>
<dbReference type="PANTHER" id="PTHR47506">
    <property type="entry name" value="TRANSCRIPTIONAL REGULATORY PROTEIN"/>
    <property type="match status" value="1"/>
</dbReference>
<dbReference type="Gene3D" id="1.10.357.10">
    <property type="entry name" value="Tetracycline Repressor, domain 2"/>
    <property type="match status" value="1"/>
</dbReference>
<evidence type="ECO:0000256" key="1">
    <source>
        <dbReference type="ARBA" id="ARBA00023015"/>
    </source>
</evidence>
<dbReference type="SUPFAM" id="SSF46689">
    <property type="entry name" value="Homeodomain-like"/>
    <property type="match status" value="1"/>
</dbReference>
<comment type="caution">
    <text evidence="6">The sequence shown here is derived from an EMBL/GenBank/DDBJ whole genome shotgun (WGS) entry which is preliminary data.</text>
</comment>
<evidence type="ECO:0000313" key="7">
    <source>
        <dbReference type="Proteomes" id="UP001501444"/>
    </source>
</evidence>
<dbReference type="Pfam" id="PF00440">
    <property type="entry name" value="TetR_N"/>
    <property type="match status" value="1"/>
</dbReference>
<dbReference type="Pfam" id="PF21993">
    <property type="entry name" value="TetR_C_13_2"/>
    <property type="match status" value="1"/>
</dbReference>
<dbReference type="Proteomes" id="UP001501444">
    <property type="component" value="Unassembled WGS sequence"/>
</dbReference>
<keyword evidence="3" id="KW-0804">Transcription</keyword>
<accession>A0ABP5T911</accession>
<evidence type="ECO:0000256" key="2">
    <source>
        <dbReference type="ARBA" id="ARBA00023125"/>
    </source>
</evidence>
<protein>
    <submittedName>
        <fullName evidence="6">TetR/AcrR family transcriptional regulator</fullName>
    </submittedName>
</protein>
<dbReference type="InterPro" id="IPR009057">
    <property type="entry name" value="Homeodomain-like_sf"/>
</dbReference>
<dbReference type="InterPro" id="IPR036271">
    <property type="entry name" value="Tet_transcr_reg_TetR-rel_C_sf"/>
</dbReference>
<dbReference type="EMBL" id="BAAARV010000025">
    <property type="protein sequence ID" value="GAA2347748.1"/>
    <property type="molecule type" value="Genomic_DNA"/>
</dbReference>
<feature type="DNA-binding region" description="H-T-H motif" evidence="4">
    <location>
        <begin position="36"/>
        <end position="55"/>
    </location>
</feature>
<organism evidence="6 7">
    <name type="scientific">Dactylosporangium salmoneum</name>
    <dbReference type="NCBI Taxonomy" id="53361"/>
    <lineage>
        <taxon>Bacteria</taxon>
        <taxon>Bacillati</taxon>
        <taxon>Actinomycetota</taxon>
        <taxon>Actinomycetes</taxon>
        <taxon>Micromonosporales</taxon>
        <taxon>Micromonosporaceae</taxon>
        <taxon>Dactylosporangium</taxon>
    </lineage>
</organism>
<reference evidence="7" key="1">
    <citation type="journal article" date="2019" name="Int. J. Syst. Evol. Microbiol.">
        <title>The Global Catalogue of Microorganisms (GCM) 10K type strain sequencing project: providing services to taxonomists for standard genome sequencing and annotation.</title>
        <authorList>
            <consortium name="The Broad Institute Genomics Platform"/>
            <consortium name="The Broad Institute Genome Sequencing Center for Infectious Disease"/>
            <person name="Wu L."/>
            <person name="Ma J."/>
        </authorList>
    </citation>
    <scope>NUCLEOTIDE SEQUENCE [LARGE SCALE GENOMIC DNA]</scope>
    <source>
        <strain evidence="7">JCM 3272</strain>
    </source>
</reference>
<proteinExistence type="predicted"/>
<dbReference type="SUPFAM" id="SSF48498">
    <property type="entry name" value="Tetracyclin repressor-like, C-terminal domain"/>
    <property type="match status" value="1"/>
</dbReference>
<evidence type="ECO:0000313" key="6">
    <source>
        <dbReference type="EMBL" id="GAA2347748.1"/>
    </source>
</evidence>
<keyword evidence="7" id="KW-1185">Reference proteome</keyword>
<evidence type="ECO:0000256" key="3">
    <source>
        <dbReference type="ARBA" id="ARBA00023163"/>
    </source>
</evidence>
<dbReference type="InterPro" id="IPR054156">
    <property type="entry name" value="YxaF_TetR_C"/>
</dbReference>
<keyword evidence="1" id="KW-0805">Transcription regulation</keyword>
<gene>
    <name evidence="6" type="ORF">GCM10010170_035800</name>
</gene>